<keyword evidence="3" id="KW-1185">Reference proteome</keyword>
<dbReference type="AlphaFoldDB" id="A0A6A6GNQ8"/>
<sequence length="405" mass="45388">MEDQARTFIWPNESEDPADWTAAGVRKCLCTRSSPVRGFFMLYFNFTADEIEDASRIAWQYLVSSDVMNLNPPHALVGQGAKLQNRKKVETQLLADYPDTFVRRHGAHPPEWFGMNLKSTGPTVDLECAMQRFFLLARQIATGNLSRKRDRGSYLRDERSDRPIASKKRLTRDLRPDSHGTDQQMRQSSIASGSMFATPSARSSTATSNRDAASDISRHPPTNLYSSASTGAEDVQREPSPTPSVVCVEESKQTLRAALGFRGGSRSSSGHTSDLHGPDPSTIIKLIEVIPTASDGLYFDQVKLTMLSEINGLEDLLNLFNSRHKRQTLFWFTTLQGRAPSEISNDQDVRMALRKLYRQSPSENEELPINIFCARDPLVLKRVPNAYREPAIEIPLETRIALDNA</sequence>
<name>A0A6A6GNQ8_9PEZI</name>
<feature type="region of interest" description="Disordered" evidence="1">
    <location>
        <begin position="146"/>
        <end position="246"/>
    </location>
</feature>
<feature type="compositionally biased region" description="Low complexity" evidence="1">
    <location>
        <begin position="197"/>
        <end position="211"/>
    </location>
</feature>
<dbReference type="Proteomes" id="UP000799538">
    <property type="component" value="Unassembled WGS sequence"/>
</dbReference>
<evidence type="ECO:0000313" key="2">
    <source>
        <dbReference type="EMBL" id="KAF2226993.1"/>
    </source>
</evidence>
<reference evidence="3" key="1">
    <citation type="journal article" date="2020" name="Stud. Mycol.">
        <title>101 Dothideomycetes genomes: A test case for predicting lifestyles and emergence of pathogens.</title>
        <authorList>
            <person name="Haridas S."/>
            <person name="Albert R."/>
            <person name="Binder M."/>
            <person name="Bloem J."/>
            <person name="LaButti K."/>
            <person name="Salamov A."/>
            <person name="Andreopoulos B."/>
            <person name="Baker S."/>
            <person name="Barry K."/>
            <person name="Bills G."/>
            <person name="Bluhm B."/>
            <person name="Cannon C."/>
            <person name="Castanera R."/>
            <person name="Culley D."/>
            <person name="Daum C."/>
            <person name="Ezra D."/>
            <person name="Gonzalez J."/>
            <person name="Henrissat B."/>
            <person name="Kuo A."/>
            <person name="Liang C."/>
            <person name="Lipzen A."/>
            <person name="Lutzoni F."/>
            <person name="Magnuson J."/>
            <person name="Mondo S."/>
            <person name="Nolan M."/>
            <person name="Ohm R."/>
            <person name="Pangilinan J."/>
            <person name="Park H.-J."/>
            <person name="Ramirez L."/>
            <person name="Alfaro M."/>
            <person name="Sun H."/>
            <person name="Tritt A."/>
            <person name="Yoshinaga Y."/>
            <person name="Zwiers L.-H."/>
            <person name="Turgeon B."/>
            <person name="Goodwin S."/>
            <person name="Spatafora J."/>
            <person name="Crous P."/>
            <person name="Grigoriev I."/>
        </authorList>
    </citation>
    <scope>NUCLEOTIDE SEQUENCE [LARGE SCALE GENOMIC DNA]</scope>
    <source>
        <strain evidence="3">CECT 20119</strain>
    </source>
</reference>
<feature type="compositionally biased region" description="Polar residues" evidence="1">
    <location>
        <begin position="181"/>
        <end position="192"/>
    </location>
</feature>
<protein>
    <submittedName>
        <fullName evidence="2">Uncharacterized protein</fullName>
    </submittedName>
</protein>
<gene>
    <name evidence="2" type="ORF">BDZ85DRAFT_278905</name>
</gene>
<proteinExistence type="predicted"/>
<dbReference type="EMBL" id="ML992502">
    <property type="protein sequence ID" value="KAF2226993.1"/>
    <property type="molecule type" value="Genomic_DNA"/>
</dbReference>
<evidence type="ECO:0000313" key="3">
    <source>
        <dbReference type="Proteomes" id="UP000799538"/>
    </source>
</evidence>
<organism evidence="2 3">
    <name type="scientific">Elsinoe ampelina</name>
    <dbReference type="NCBI Taxonomy" id="302913"/>
    <lineage>
        <taxon>Eukaryota</taxon>
        <taxon>Fungi</taxon>
        <taxon>Dikarya</taxon>
        <taxon>Ascomycota</taxon>
        <taxon>Pezizomycotina</taxon>
        <taxon>Dothideomycetes</taxon>
        <taxon>Dothideomycetidae</taxon>
        <taxon>Myriangiales</taxon>
        <taxon>Elsinoaceae</taxon>
        <taxon>Elsinoe</taxon>
    </lineage>
</organism>
<evidence type="ECO:0000256" key="1">
    <source>
        <dbReference type="SAM" id="MobiDB-lite"/>
    </source>
</evidence>
<feature type="compositionally biased region" description="Basic and acidic residues" evidence="1">
    <location>
        <begin position="171"/>
        <end position="180"/>
    </location>
</feature>
<accession>A0A6A6GNQ8</accession>
<dbReference type="OrthoDB" id="3924060at2759"/>
<feature type="compositionally biased region" description="Basic and acidic residues" evidence="1">
    <location>
        <begin position="151"/>
        <end position="164"/>
    </location>
</feature>